<feature type="transmembrane region" description="Helical" evidence="1">
    <location>
        <begin position="56"/>
        <end position="78"/>
    </location>
</feature>
<proteinExistence type="predicted"/>
<dbReference type="AlphaFoldDB" id="A0A0P8BSQ0"/>
<dbReference type="STRING" id="1666911.HLUCCA11_03830"/>
<comment type="caution">
    <text evidence="2">The sequence shown here is derived from an EMBL/GenBank/DDBJ whole genome shotgun (WGS) entry which is preliminary data.</text>
</comment>
<sequence length="87" mass="9690">MPPKWPRQPDPANDPPLKRLEDRINFAVHVAGFALVNSSIWFFNTINPGSLPLAKTVTFTMLGILVVHAIYVFAIADYSPKEIDIGK</sequence>
<gene>
    <name evidence="2" type="ORF">HLUCCA11_03830</name>
</gene>
<accession>A0A0P8BSQ0</accession>
<protein>
    <submittedName>
        <fullName evidence="2">2TM domain</fullName>
    </submittedName>
</protein>
<evidence type="ECO:0000313" key="2">
    <source>
        <dbReference type="EMBL" id="KPQ37060.1"/>
    </source>
</evidence>
<dbReference type="Proteomes" id="UP000050465">
    <property type="component" value="Unassembled WGS sequence"/>
</dbReference>
<dbReference type="EMBL" id="LJZR01000003">
    <property type="protein sequence ID" value="KPQ37060.1"/>
    <property type="molecule type" value="Genomic_DNA"/>
</dbReference>
<keyword evidence="1" id="KW-0472">Membrane</keyword>
<keyword evidence="1" id="KW-0812">Transmembrane</keyword>
<evidence type="ECO:0000313" key="3">
    <source>
        <dbReference type="Proteomes" id="UP000050465"/>
    </source>
</evidence>
<evidence type="ECO:0000256" key="1">
    <source>
        <dbReference type="SAM" id="Phobius"/>
    </source>
</evidence>
<organism evidence="2 3">
    <name type="scientific">Phormidesmis priestleyi Ana</name>
    <dbReference type="NCBI Taxonomy" id="1666911"/>
    <lineage>
        <taxon>Bacteria</taxon>
        <taxon>Bacillati</taxon>
        <taxon>Cyanobacteriota</taxon>
        <taxon>Cyanophyceae</taxon>
        <taxon>Leptolyngbyales</taxon>
        <taxon>Leptolyngbyaceae</taxon>
        <taxon>Phormidesmis</taxon>
    </lineage>
</organism>
<feature type="transmembrane region" description="Helical" evidence="1">
    <location>
        <begin position="26"/>
        <end position="44"/>
    </location>
</feature>
<name>A0A0P8BSQ0_9CYAN</name>
<keyword evidence="1" id="KW-1133">Transmembrane helix</keyword>
<reference evidence="2 3" key="1">
    <citation type="submission" date="2015-09" db="EMBL/GenBank/DDBJ databases">
        <title>Identification and resolution of microdiversity through metagenomic sequencing of parallel consortia.</title>
        <authorList>
            <person name="Nelson W.C."/>
            <person name="Romine M.F."/>
            <person name="Lindemann S.R."/>
        </authorList>
    </citation>
    <scope>NUCLEOTIDE SEQUENCE [LARGE SCALE GENOMIC DNA]</scope>
    <source>
        <strain evidence="2">Ana</strain>
    </source>
</reference>